<protein>
    <submittedName>
        <fullName evidence="1">Uncharacterized protein</fullName>
    </submittedName>
</protein>
<evidence type="ECO:0000313" key="2">
    <source>
        <dbReference type="Proteomes" id="UP001054945"/>
    </source>
</evidence>
<dbReference type="AlphaFoldDB" id="A0AAV4TP48"/>
<dbReference type="EMBL" id="BPLR01011447">
    <property type="protein sequence ID" value="GIY46625.1"/>
    <property type="molecule type" value="Genomic_DNA"/>
</dbReference>
<proteinExistence type="predicted"/>
<keyword evidence="2" id="KW-1185">Reference proteome</keyword>
<gene>
    <name evidence="1" type="ORF">CEXT_433811</name>
</gene>
<sequence length="74" mass="8062">MVKESLQVCVEDDDAMDLLDKLLVLDPKSRIDARHSGTSDWLPKSPTLPVSPSLPQIQAVNSLVAYIPAGLHLL</sequence>
<dbReference type="Proteomes" id="UP001054945">
    <property type="component" value="Unassembled WGS sequence"/>
</dbReference>
<reference evidence="1 2" key="1">
    <citation type="submission" date="2021-06" db="EMBL/GenBank/DDBJ databases">
        <title>Caerostris extrusa draft genome.</title>
        <authorList>
            <person name="Kono N."/>
            <person name="Arakawa K."/>
        </authorList>
    </citation>
    <scope>NUCLEOTIDE SEQUENCE [LARGE SCALE GENOMIC DNA]</scope>
</reference>
<accession>A0AAV4TP48</accession>
<comment type="caution">
    <text evidence="1">The sequence shown here is derived from an EMBL/GenBank/DDBJ whole genome shotgun (WGS) entry which is preliminary data.</text>
</comment>
<dbReference type="Gene3D" id="1.10.510.10">
    <property type="entry name" value="Transferase(Phosphotransferase) domain 1"/>
    <property type="match status" value="1"/>
</dbReference>
<evidence type="ECO:0000313" key="1">
    <source>
        <dbReference type="EMBL" id="GIY46625.1"/>
    </source>
</evidence>
<name>A0AAV4TP48_CAEEX</name>
<organism evidence="1 2">
    <name type="scientific">Caerostris extrusa</name>
    <name type="common">Bark spider</name>
    <name type="synonym">Caerostris bankana</name>
    <dbReference type="NCBI Taxonomy" id="172846"/>
    <lineage>
        <taxon>Eukaryota</taxon>
        <taxon>Metazoa</taxon>
        <taxon>Ecdysozoa</taxon>
        <taxon>Arthropoda</taxon>
        <taxon>Chelicerata</taxon>
        <taxon>Arachnida</taxon>
        <taxon>Araneae</taxon>
        <taxon>Araneomorphae</taxon>
        <taxon>Entelegynae</taxon>
        <taxon>Araneoidea</taxon>
        <taxon>Araneidae</taxon>
        <taxon>Caerostris</taxon>
    </lineage>
</organism>